<sequence>MSNGGANSATNFLVDLKQRLKIRLPPVGLICDSTPNASSYWKTCRAFMYSFPCGFPVNLITIAFIHVVITFLYLSIAMGQYEAPEDYWRKSILNEELLESKRICYIASKADKMTDWRDVLSHAEEGHRKSCEVKEIMFDNTSHCNHISKHEDVYVNAVTDMWNERKL</sequence>
<reference evidence="1 2" key="1">
    <citation type="journal article" date="2022" name="New Phytol.">
        <title>Ecological generalism drives hyperdiversity of secondary metabolite gene clusters in xylarialean endophytes.</title>
        <authorList>
            <person name="Franco M.E.E."/>
            <person name="Wisecaver J.H."/>
            <person name="Arnold A.E."/>
            <person name="Ju Y.M."/>
            <person name="Slot J.C."/>
            <person name="Ahrendt S."/>
            <person name="Moore L.P."/>
            <person name="Eastman K.E."/>
            <person name="Scott K."/>
            <person name="Konkel Z."/>
            <person name="Mondo S.J."/>
            <person name="Kuo A."/>
            <person name="Hayes R.D."/>
            <person name="Haridas S."/>
            <person name="Andreopoulos B."/>
            <person name="Riley R."/>
            <person name="LaButti K."/>
            <person name="Pangilinan J."/>
            <person name="Lipzen A."/>
            <person name="Amirebrahimi M."/>
            <person name="Yan J."/>
            <person name="Adam C."/>
            <person name="Keymanesh K."/>
            <person name="Ng V."/>
            <person name="Louie K."/>
            <person name="Northen T."/>
            <person name="Drula E."/>
            <person name="Henrissat B."/>
            <person name="Hsieh H.M."/>
            <person name="Youens-Clark K."/>
            <person name="Lutzoni F."/>
            <person name="Miadlikowska J."/>
            <person name="Eastwood D.C."/>
            <person name="Hamelin R.C."/>
            <person name="Grigoriev I.V."/>
            <person name="U'Ren J.M."/>
        </authorList>
    </citation>
    <scope>NUCLEOTIDE SEQUENCE [LARGE SCALE GENOMIC DNA]</scope>
    <source>
        <strain evidence="1 2">ER1909</strain>
    </source>
</reference>
<protein>
    <submittedName>
        <fullName evidence="1">Uncharacterized protein</fullName>
    </submittedName>
</protein>
<organism evidence="1 2">
    <name type="scientific">Hypoxylon rubiginosum</name>
    <dbReference type="NCBI Taxonomy" id="110542"/>
    <lineage>
        <taxon>Eukaryota</taxon>
        <taxon>Fungi</taxon>
        <taxon>Dikarya</taxon>
        <taxon>Ascomycota</taxon>
        <taxon>Pezizomycotina</taxon>
        <taxon>Sordariomycetes</taxon>
        <taxon>Xylariomycetidae</taxon>
        <taxon>Xylariales</taxon>
        <taxon>Hypoxylaceae</taxon>
        <taxon>Hypoxylon</taxon>
    </lineage>
</organism>
<comment type="caution">
    <text evidence="1">The sequence shown here is derived from an EMBL/GenBank/DDBJ whole genome shotgun (WGS) entry which is preliminary data.</text>
</comment>
<keyword evidence="2" id="KW-1185">Reference proteome</keyword>
<accession>A0ACC0DGH2</accession>
<name>A0ACC0DGH2_9PEZI</name>
<gene>
    <name evidence="1" type="ORF">F4821DRAFT_254578</name>
</gene>
<evidence type="ECO:0000313" key="2">
    <source>
        <dbReference type="Proteomes" id="UP001497680"/>
    </source>
</evidence>
<proteinExistence type="predicted"/>
<dbReference type="EMBL" id="MU394285">
    <property type="protein sequence ID" value="KAI6091826.1"/>
    <property type="molecule type" value="Genomic_DNA"/>
</dbReference>
<dbReference type="Proteomes" id="UP001497680">
    <property type="component" value="Unassembled WGS sequence"/>
</dbReference>
<evidence type="ECO:0000313" key="1">
    <source>
        <dbReference type="EMBL" id="KAI6091826.1"/>
    </source>
</evidence>